<keyword evidence="6" id="KW-1185">Reference proteome</keyword>
<accession>A0A1D2MD31</accession>
<sequence length="272" mass="31401">MTMFQNVLKISSVFSRSGFATFAATTKKWTPFGNQVGVGAAGGMLTLTPPSPLLCFEQKRFYWGHEGRIGWRRKRAKEMREREKILNPSSPVIDYRVPWPKDELPPDFLEEEVEDFQNLQKETNFRRNSILDQINGQLINNAEGRMFAVVHLSGKQFKVTPEDIIIVQGTFAPNIGDQVRLHKVLLVGSKDFTLIGRPLIEKDLARIEATVIEKTLSYTKMNFIMKAKKNFRRLRFHKTPYTMLRINLIDIMEPLSAISSEPFQEEHQKFIL</sequence>
<evidence type="ECO:0000256" key="3">
    <source>
        <dbReference type="ARBA" id="ARBA00023274"/>
    </source>
</evidence>
<dbReference type="AlphaFoldDB" id="A0A1D2MD31"/>
<dbReference type="STRING" id="48709.A0A1D2MD31"/>
<organism evidence="5 6">
    <name type="scientific">Orchesella cincta</name>
    <name type="common">Springtail</name>
    <name type="synonym">Podura cincta</name>
    <dbReference type="NCBI Taxonomy" id="48709"/>
    <lineage>
        <taxon>Eukaryota</taxon>
        <taxon>Metazoa</taxon>
        <taxon>Ecdysozoa</taxon>
        <taxon>Arthropoda</taxon>
        <taxon>Hexapoda</taxon>
        <taxon>Collembola</taxon>
        <taxon>Entomobryomorpha</taxon>
        <taxon>Entomobryoidea</taxon>
        <taxon>Orchesellidae</taxon>
        <taxon>Orchesellinae</taxon>
        <taxon>Orchesella</taxon>
    </lineage>
</organism>
<gene>
    <name evidence="5" type="ORF">Ocin01_15795</name>
</gene>
<dbReference type="SUPFAM" id="SSF141091">
    <property type="entry name" value="L21p-like"/>
    <property type="match status" value="1"/>
</dbReference>
<comment type="similarity">
    <text evidence="1">Belongs to the bacterial ribosomal protein bL21 family.</text>
</comment>
<proteinExistence type="inferred from homology"/>
<keyword evidence="2 5" id="KW-0689">Ribosomal protein</keyword>
<evidence type="ECO:0000256" key="2">
    <source>
        <dbReference type="ARBA" id="ARBA00022980"/>
    </source>
</evidence>
<dbReference type="GO" id="GO:0003723">
    <property type="term" value="F:RNA binding"/>
    <property type="evidence" value="ECO:0007669"/>
    <property type="project" value="InterPro"/>
</dbReference>
<name>A0A1D2MD31_ORCCI</name>
<dbReference type="OrthoDB" id="5994at2759"/>
<comment type="caution">
    <text evidence="5">The sequence shown here is derived from an EMBL/GenBank/DDBJ whole genome shotgun (WGS) entry which is preliminary data.</text>
</comment>
<evidence type="ECO:0000256" key="4">
    <source>
        <dbReference type="ARBA" id="ARBA00044129"/>
    </source>
</evidence>
<evidence type="ECO:0000313" key="6">
    <source>
        <dbReference type="Proteomes" id="UP000094527"/>
    </source>
</evidence>
<dbReference type="InterPro" id="IPR036164">
    <property type="entry name" value="bL21-like_sf"/>
</dbReference>
<dbReference type="Pfam" id="PF00829">
    <property type="entry name" value="Ribosomal_L21p"/>
    <property type="match status" value="1"/>
</dbReference>
<dbReference type="NCBIfam" id="TIGR00061">
    <property type="entry name" value="L21"/>
    <property type="match status" value="1"/>
</dbReference>
<protein>
    <recommendedName>
        <fullName evidence="4">Large ribosomal subunit protein bL21m</fullName>
    </recommendedName>
</protein>
<dbReference type="PANTHER" id="PTHR21349">
    <property type="entry name" value="50S RIBOSOMAL PROTEIN L21"/>
    <property type="match status" value="1"/>
</dbReference>
<dbReference type="InterPro" id="IPR028909">
    <property type="entry name" value="bL21-like"/>
</dbReference>
<reference evidence="5 6" key="1">
    <citation type="journal article" date="2016" name="Genome Biol. Evol.">
        <title>Gene Family Evolution Reflects Adaptation to Soil Environmental Stressors in the Genome of the Collembolan Orchesella cincta.</title>
        <authorList>
            <person name="Faddeeva-Vakhrusheva A."/>
            <person name="Derks M.F."/>
            <person name="Anvar S.Y."/>
            <person name="Agamennone V."/>
            <person name="Suring W."/>
            <person name="Smit S."/>
            <person name="van Straalen N.M."/>
            <person name="Roelofs D."/>
        </authorList>
    </citation>
    <scope>NUCLEOTIDE SEQUENCE [LARGE SCALE GENOMIC DNA]</scope>
    <source>
        <tissue evidence="5">Mixed pool</tissue>
    </source>
</reference>
<dbReference type="PANTHER" id="PTHR21349:SF0">
    <property type="entry name" value="LARGE RIBOSOMAL SUBUNIT PROTEIN BL21M"/>
    <property type="match status" value="1"/>
</dbReference>
<dbReference type="GO" id="GO:0006412">
    <property type="term" value="P:translation"/>
    <property type="evidence" value="ECO:0007669"/>
    <property type="project" value="InterPro"/>
</dbReference>
<dbReference type="GO" id="GO:0005762">
    <property type="term" value="C:mitochondrial large ribosomal subunit"/>
    <property type="evidence" value="ECO:0007669"/>
    <property type="project" value="TreeGrafter"/>
</dbReference>
<keyword evidence="3" id="KW-0687">Ribonucleoprotein</keyword>
<dbReference type="InterPro" id="IPR001787">
    <property type="entry name" value="Ribosomal_bL21"/>
</dbReference>
<dbReference type="HAMAP" id="MF_01363">
    <property type="entry name" value="Ribosomal_bL21"/>
    <property type="match status" value="1"/>
</dbReference>
<dbReference type="EMBL" id="LJIJ01001759">
    <property type="protein sequence ID" value="ODM90885.1"/>
    <property type="molecule type" value="Genomic_DNA"/>
</dbReference>
<dbReference type="Proteomes" id="UP000094527">
    <property type="component" value="Unassembled WGS sequence"/>
</dbReference>
<dbReference type="GO" id="GO:0003735">
    <property type="term" value="F:structural constituent of ribosome"/>
    <property type="evidence" value="ECO:0007669"/>
    <property type="project" value="InterPro"/>
</dbReference>
<evidence type="ECO:0000256" key="1">
    <source>
        <dbReference type="ARBA" id="ARBA00008563"/>
    </source>
</evidence>
<evidence type="ECO:0000313" key="5">
    <source>
        <dbReference type="EMBL" id="ODM90885.1"/>
    </source>
</evidence>